<evidence type="ECO:0000256" key="1">
    <source>
        <dbReference type="ARBA" id="ARBA00004123"/>
    </source>
</evidence>
<keyword evidence="8" id="KW-0472">Membrane</keyword>
<dbReference type="Pfam" id="PF00249">
    <property type="entry name" value="Myb_DNA-binding"/>
    <property type="match status" value="1"/>
</dbReference>
<keyword evidence="5" id="KW-0804">Transcription</keyword>
<keyword evidence="11" id="KW-1185">Reference proteome</keyword>
<dbReference type="PANTHER" id="PTHR47995:SF18">
    <property type="entry name" value="TRANSCRIPTION FACTOR MYB65"/>
    <property type="match status" value="1"/>
</dbReference>
<evidence type="ECO:0000259" key="9">
    <source>
        <dbReference type="PROSITE" id="PS51294"/>
    </source>
</evidence>
<dbReference type="Gramene" id="ONK74953">
    <property type="protein sequence ID" value="ONK74953"/>
    <property type="gene ID" value="A4U43_C03F11800"/>
</dbReference>
<feature type="compositionally biased region" description="Polar residues" evidence="7">
    <location>
        <begin position="213"/>
        <end position="226"/>
    </location>
</feature>
<feature type="domain" description="HTH myb-type" evidence="9">
    <location>
        <begin position="233"/>
        <end position="266"/>
    </location>
</feature>
<proteinExistence type="predicted"/>
<feature type="transmembrane region" description="Helical" evidence="8">
    <location>
        <begin position="6"/>
        <end position="28"/>
    </location>
</feature>
<dbReference type="Proteomes" id="UP000243459">
    <property type="component" value="Chromosome 3"/>
</dbReference>
<feature type="region of interest" description="Disordered" evidence="7">
    <location>
        <begin position="153"/>
        <end position="226"/>
    </location>
</feature>
<keyword evidence="8" id="KW-0812">Transmembrane</keyword>
<dbReference type="InterPro" id="IPR017930">
    <property type="entry name" value="Myb_dom"/>
</dbReference>
<evidence type="ECO:0000256" key="7">
    <source>
        <dbReference type="SAM" id="MobiDB-lite"/>
    </source>
</evidence>
<feature type="transmembrane region" description="Helical" evidence="8">
    <location>
        <begin position="122"/>
        <end position="140"/>
    </location>
</feature>
<keyword evidence="2" id="KW-0677">Repeat</keyword>
<dbReference type="GO" id="GO:0003677">
    <property type="term" value="F:DNA binding"/>
    <property type="evidence" value="ECO:0007669"/>
    <property type="project" value="UniProtKB-KW"/>
</dbReference>
<keyword evidence="3" id="KW-0805">Transcription regulation</keyword>
<dbReference type="InterPro" id="IPR009057">
    <property type="entry name" value="Homeodomain-like_sf"/>
</dbReference>
<protein>
    <recommendedName>
        <fullName evidence="9">HTH myb-type domain-containing protein</fullName>
    </recommendedName>
</protein>
<feature type="compositionally biased region" description="Polar residues" evidence="7">
    <location>
        <begin position="155"/>
        <end position="171"/>
    </location>
</feature>
<evidence type="ECO:0000313" key="11">
    <source>
        <dbReference type="Proteomes" id="UP000243459"/>
    </source>
</evidence>
<evidence type="ECO:0000256" key="3">
    <source>
        <dbReference type="ARBA" id="ARBA00023015"/>
    </source>
</evidence>
<dbReference type="CDD" id="cd00167">
    <property type="entry name" value="SANT"/>
    <property type="match status" value="1"/>
</dbReference>
<feature type="transmembrane region" description="Helical" evidence="8">
    <location>
        <begin position="71"/>
        <end position="90"/>
    </location>
</feature>
<evidence type="ECO:0000256" key="8">
    <source>
        <dbReference type="SAM" id="Phobius"/>
    </source>
</evidence>
<accession>A0A5P1FB30</accession>
<dbReference type="GO" id="GO:0005634">
    <property type="term" value="C:nucleus"/>
    <property type="evidence" value="ECO:0007669"/>
    <property type="project" value="UniProtKB-SubCell"/>
</dbReference>
<comment type="subcellular location">
    <subcellularLocation>
        <location evidence="1">Nucleus</location>
    </subcellularLocation>
</comment>
<dbReference type="PANTHER" id="PTHR47995">
    <property type="entry name" value="TRANSCRIPTION FACTOR MYB33-RELATED"/>
    <property type="match status" value="1"/>
</dbReference>
<evidence type="ECO:0000256" key="4">
    <source>
        <dbReference type="ARBA" id="ARBA00023125"/>
    </source>
</evidence>
<feature type="compositionally biased region" description="Basic and acidic residues" evidence="7">
    <location>
        <begin position="193"/>
        <end position="205"/>
    </location>
</feature>
<keyword evidence="8" id="KW-1133">Transmembrane helix</keyword>
<organism evidence="10 11">
    <name type="scientific">Asparagus officinalis</name>
    <name type="common">Garden asparagus</name>
    <dbReference type="NCBI Taxonomy" id="4686"/>
    <lineage>
        <taxon>Eukaryota</taxon>
        <taxon>Viridiplantae</taxon>
        <taxon>Streptophyta</taxon>
        <taxon>Embryophyta</taxon>
        <taxon>Tracheophyta</taxon>
        <taxon>Spermatophyta</taxon>
        <taxon>Magnoliopsida</taxon>
        <taxon>Liliopsida</taxon>
        <taxon>Asparagales</taxon>
        <taxon>Asparagaceae</taxon>
        <taxon>Asparagoideae</taxon>
        <taxon>Asparagus</taxon>
    </lineage>
</organism>
<evidence type="ECO:0000256" key="5">
    <source>
        <dbReference type="ARBA" id="ARBA00023163"/>
    </source>
</evidence>
<gene>
    <name evidence="10" type="ORF">A4U43_C03F11800</name>
</gene>
<name>A0A5P1FB30_ASPOF</name>
<keyword evidence="6" id="KW-0539">Nucleus</keyword>
<sequence>MAMASTLVLSFSKICLTFLTFNLILEIIRKLFLDKRRRKKLYQADEYITDLGVIEGRRRAKWALHERGLKVWALLGLGILVPSSIAEVLATRLRSLFMGSVAGFYAGMPQFAVCFASWLEKLGLSFLVVPPVLFVSGLFVKKFRFWYGLVGGRGRSSTSDRNAATSAGTTRSQRRVRGPLPRTRSLWATSTTRRGELRTRSEELRAGPLRQELQASVGQPPRGQSQEGIVHAEEEMLILQLHAQLGNKWARMGRELPGRTDNEIKNLLEHEGQEAAEAGLPLYPNEIRQQAAARTRPSPLNLPSSTSPAAMPLLFCAGRSKNEGGVGFDAAGRRRTGNMFHEYGYDGSGGGSYNETPRSSLMTPIIRRDGEDASSLHTNCLMPALAALRTGAGCWMRWLEETGVSEGSARREMVVALSQS</sequence>
<reference evidence="11" key="1">
    <citation type="journal article" date="2017" name="Nat. Commun.">
        <title>The asparagus genome sheds light on the origin and evolution of a young Y chromosome.</title>
        <authorList>
            <person name="Harkess A."/>
            <person name="Zhou J."/>
            <person name="Xu C."/>
            <person name="Bowers J.E."/>
            <person name="Van der Hulst R."/>
            <person name="Ayyampalayam S."/>
            <person name="Mercati F."/>
            <person name="Riccardi P."/>
            <person name="McKain M.R."/>
            <person name="Kakrana A."/>
            <person name="Tang H."/>
            <person name="Ray J."/>
            <person name="Groenendijk J."/>
            <person name="Arikit S."/>
            <person name="Mathioni S.M."/>
            <person name="Nakano M."/>
            <person name="Shan H."/>
            <person name="Telgmann-Rauber A."/>
            <person name="Kanno A."/>
            <person name="Yue Z."/>
            <person name="Chen H."/>
            <person name="Li W."/>
            <person name="Chen Y."/>
            <person name="Xu X."/>
            <person name="Zhang Y."/>
            <person name="Luo S."/>
            <person name="Chen H."/>
            <person name="Gao J."/>
            <person name="Mao Z."/>
            <person name="Pires J.C."/>
            <person name="Luo M."/>
            <person name="Kudrna D."/>
            <person name="Wing R.A."/>
            <person name="Meyers B.C."/>
            <person name="Yi K."/>
            <person name="Kong H."/>
            <person name="Lavrijsen P."/>
            <person name="Sunseri F."/>
            <person name="Falavigna A."/>
            <person name="Ye Y."/>
            <person name="Leebens-Mack J.H."/>
            <person name="Chen G."/>
        </authorList>
    </citation>
    <scope>NUCLEOTIDE SEQUENCE [LARGE SCALE GENOMIC DNA]</scope>
    <source>
        <strain evidence="11">cv. DH0086</strain>
    </source>
</reference>
<dbReference type="AlphaFoldDB" id="A0A5P1FB30"/>
<evidence type="ECO:0000256" key="6">
    <source>
        <dbReference type="ARBA" id="ARBA00023242"/>
    </source>
</evidence>
<feature type="transmembrane region" description="Helical" evidence="8">
    <location>
        <begin position="96"/>
        <end position="115"/>
    </location>
</feature>
<dbReference type="EMBL" id="CM007383">
    <property type="protein sequence ID" value="ONK74953.1"/>
    <property type="molecule type" value="Genomic_DNA"/>
</dbReference>
<evidence type="ECO:0000256" key="2">
    <source>
        <dbReference type="ARBA" id="ARBA00022737"/>
    </source>
</evidence>
<dbReference type="InterPro" id="IPR001005">
    <property type="entry name" value="SANT/Myb"/>
</dbReference>
<keyword evidence="4" id="KW-0238">DNA-binding</keyword>
<dbReference type="Gene3D" id="1.10.10.60">
    <property type="entry name" value="Homeodomain-like"/>
    <property type="match status" value="1"/>
</dbReference>
<dbReference type="PROSITE" id="PS51294">
    <property type="entry name" value="HTH_MYB"/>
    <property type="match status" value="1"/>
</dbReference>
<dbReference type="SUPFAM" id="SSF46689">
    <property type="entry name" value="Homeodomain-like"/>
    <property type="match status" value="1"/>
</dbReference>
<evidence type="ECO:0000313" key="10">
    <source>
        <dbReference type="EMBL" id="ONK74953.1"/>
    </source>
</evidence>